<evidence type="ECO:0000313" key="5">
    <source>
        <dbReference type="Proteomes" id="UP000053676"/>
    </source>
</evidence>
<accession>W2TVY6</accession>
<keyword evidence="5" id="KW-1185">Reference proteome</keyword>
<evidence type="ECO:0000259" key="3">
    <source>
        <dbReference type="PROSITE" id="PS51034"/>
    </source>
</evidence>
<dbReference type="InterPro" id="IPR056953">
    <property type="entry name" value="CUT_N"/>
</dbReference>
<dbReference type="Pfam" id="PF25057">
    <property type="entry name" value="CUT_N"/>
    <property type="match status" value="1"/>
</dbReference>
<dbReference type="EMBL" id="KI657620">
    <property type="protein sequence ID" value="ETN85998.1"/>
    <property type="molecule type" value="Genomic_DNA"/>
</dbReference>
<dbReference type="InterPro" id="IPR001507">
    <property type="entry name" value="ZP_dom"/>
</dbReference>
<evidence type="ECO:0000256" key="1">
    <source>
        <dbReference type="ARBA" id="ARBA00022460"/>
    </source>
</evidence>
<dbReference type="OrthoDB" id="6139674at2759"/>
<proteinExistence type="predicted"/>
<sequence length="95" mass="10984">MSFNIEARMMARVVGRRGGRRFRYDRSRVRTREPIWCACAYIGRVGKVNPRGMAFSMTVVVQLHPLFITKVDRAYHVRCFYMEAEKAVGAQIGVK</sequence>
<gene>
    <name evidence="4" type="ORF">NECAME_16538</name>
</gene>
<protein>
    <recommendedName>
        <fullName evidence="3">ZP domain-containing protein</fullName>
    </recommendedName>
</protein>
<dbReference type="STRING" id="51031.W2TVY6"/>
<feature type="domain" description="ZP" evidence="3">
    <location>
        <begin position="1"/>
        <end position="95"/>
    </location>
</feature>
<dbReference type="KEGG" id="nai:NECAME_16538"/>
<name>W2TVY6_NECAM</name>
<evidence type="ECO:0000313" key="4">
    <source>
        <dbReference type="EMBL" id="ETN85998.1"/>
    </source>
</evidence>
<evidence type="ECO:0000256" key="2">
    <source>
        <dbReference type="ARBA" id="ARBA00022729"/>
    </source>
</evidence>
<keyword evidence="2" id="KW-0732">Signal</keyword>
<reference evidence="5" key="1">
    <citation type="journal article" date="2014" name="Nat. Genet.">
        <title>Genome of the human hookworm Necator americanus.</title>
        <authorList>
            <person name="Tang Y.T."/>
            <person name="Gao X."/>
            <person name="Rosa B.A."/>
            <person name="Abubucker S."/>
            <person name="Hallsworth-Pepin K."/>
            <person name="Martin J."/>
            <person name="Tyagi R."/>
            <person name="Heizer E."/>
            <person name="Zhang X."/>
            <person name="Bhonagiri-Palsikar V."/>
            <person name="Minx P."/>
            <person name="Warren W.C."/>
            <person name="Wang Q."/>
            <person name="Zhan B."/>
            <person name="Hotez P.J."/>
            <person name="Sternberg P.W."/>
            <person name="Dougall A."/>
            <person name="Gaze S.T."/>
            <person name="Mulvenna J."/>
            <person name="Sotillo J."/>
            <person name="Ranganathan S."/>
            <person name="Rabelo E.M."/>
            <person name="Wilson R.K."/>
            <person name="Felgner P.L."/>
            <person name="Bethony J."/>
            <person name="Hawdon J.M."/>
            <person name="Gasser R.B."/>
            <person name="Loukas A."/>
            <person name="Mitreva M."/>
        </authorList>
    </citation>
    <scope>NUCLEOTIDE SEQUENCE [LARGE SCALE GENOMIC DNA]</scope>
</reference>
<dbReference type="InterPro" id="IPR051962">
    <property type="entry name" value="Cuticlin"/>
</dbReference>
<dbReference type="PANTHER" id="PTHR22907">
    <property type="entry name" value="GH04558P"/>
    <property type="match status" value="1"/>
</dbReference>
<keyword evidence="1" id="KW-0193">Cuticle</keyword>
<dbReference type="PANTHER" id="PTHR22907:SF54">
    <property type="entry name" value="GH04558P"/>
    <property type="match status" value="1"/>
</dbReference>
<dbReference type="GO" id="GO:0042302">
    <property type="term" value="F:structural constituent of cuticle"/>
    <property type="evidence" value="ECO:0007669"/>
    <property type="project" value="UniProtKB-KW"/>
</dbReference>
<dbReference type="Proteomes" id="UP000053676">
    <property type="component" value="Unassembled WGS sequence"/>
</dbReference>
<dbReference type="PROSITE" id="PS51034">
    <property type="entry name" value="ZP_2"/>
    <property type="match status" value="1"/>
</dbReference>
<dbReference type="AlphaFoldDB" id="W2TVY6"/>
<organism evidence="4 5">
    <name type="scientific">Necator americanus</name>
    <name type="common">Human hookworm</name>
    <dbReference type="NCBI Taxonomy" id="51031"/>
    <lineage>
        <taxon>Eukaryota</taxon>
        <taxon>Metazoa</taxon>
        <taxon>Ecdysozoa</taxon>
        <taxon>Nematoda</taxon>
        <taxon>Chromadorea</taxon>
        <taxon>Rhabditida</taxon>
        <taxon>Rhabditina</taxon>
        <taxon>Rhabditomorpha</taxon>
        <taxon>Strongyloidea</taxon>
        <taxon>Ancylostomatidae</taxon>
        <taxon>Bunostominae</taxon>
        <taxon>Necator</taxon>
    </lineage>
</organism>